<feature type="compositionally biased region" description="Polar residues" evidence="1">
    <location>
        <begin position="175"/>
        <end position="202"/>
    </location>
</feature>
<proteinExistence type="predicted"/>
<organism evidence="2 3">
    <name type="scientific">Dissophora globulifera</name>
    <dbReference type="NCBI Taxonomy" id="979702"/>
    <lineage>
        <taxon>Eukaryota</taxon>
        <taxon>Fungi</taxon>
        <taxon>Fungi incertae sedis</taxon>
        <taxon>Mucoromycota</taxon>
        <taxon>Mortierellomycotina</taxon>
        <taxon>Mortierellomycetes</taxon>
        <taxon>Mortierellales</taxon>
        <taxon>Mortierellaceae</taxon>
        <taxon>Dissophora</taxon>
    </lineage>
</organism>
<keyword evidence="3" id="KW-1185">Reference proteome</keyword>
<gene>
    <name evidence="2" type="ORF">BGZ99_008961</name>
</gene>
<feature type="region of interest" description="Disordered" evidence="1">
    <location>
        <begin position="171"/>
        <end position="216"/>
    </location>
</feature>
<accession>A0A9P6R741</accession>
<evidence type="ECO:0000313" key="2">
    <source>
        <dbReference type="EMBL" id="KAG0313335.1"/>
    </source>
</evidence>
<name>A0A9P6R741_9FUNG</name>
<feature type="compositionally biased region" description="Polar residues" evidence="1">
    <location>
        <begin position="23"/>
        <end position="35"/>
    </location>
</feature>
<dbReference type="SUPFAM" id="SSF53335">
    <property type="entry name" value="S-adenosyl-L-methionine-dependent methyltransferases"/>
    <property type="match status" value="1"/>
</dbReference>
<comment type="caution">
    <text evidence="2">The sequence shown here is derived from an EMBL/GenBank/DDBJ whole genome shotgun (WGS) entry which is preliminary data.</text>
</comment>
<sequence>MGNSKSRLSGGTHPKTRSRHSRFQSSGSNTDQPLPNDSGHYSDHGVMVSSSPFDHAGSPLGPSGLAHGAMGSAAGLAWNHPNLSSPGRLDQQKKTSESSLHFKYGSRAQNPGYAAATGPINGHDPAAFRTSGVASRATGTMGYGSVEDSITYGYSNNSAVHTNQEMVMAMHHHQPQPSYQGPDTRPSSASPHQSYGRVSSLTPVQQQQHQQHPVRASISPSTVPYIEEDPINGKIVGGGLSGMVSSVAAMNLGNGAIDVRTNGGNAQQQQAMRFHQQPDYLDHQRLQSFQNNTTTVGNRNSAIISHSVLSGAVPHSSAPRMDPFKNSNSQHYHYDTVPVYVPPEQPQYQLQQQQPYQVSQPRITTTYPTEREQRTAPPAHYSKPVDLLAGAGPLIETGKSSQRMPGADQVFARLARQFPTNPRETEKREQIYRWLDRVADALAFSPSTETPGWVIPVYPDELDHAESPFYLDRITYELDLMAPAGKSFRKAIDINCNTGEWAMDMALKYPRTVVYAIDSLLETTHLPLRTPDNCKFRMRDVRDQEGEFDLVHQRLGAFRTQIQEWTPHFAELRRLTRPGGWIQLAESNGLIVCEGIESLKMNRWVERAALSSGLNPMQMVEALMPTVLGAGLINVECFDYGIPLGDWAGPRGQLAMRTYLEMVESLKEEIVDVNHLEEGIFEETIELMKMECIVGKAELIMKVIYAQKPPITDDLWRTRGMII</sequence>
<dbReference type="CDD" id="cd02440">
    <property type="entry name" value="AdoMet_MTases"/>
    <property type="match status" value="1"/>
</dbReference>
<evidence type="ECO:0008006" key="4">
    <source>
        <dbReference type="Google" id="ProtNLM"/>
    </source>
</evidence>
<feature type="region of interest" description="Disordered" evidence="1">
    <location>
        <begin position="1"/>
        <end position="98"/>
    </location>
</feature>
<protein>
    <recommendedName>
        <fullName evidence="4">Methyltransferase domain-containing protein</fullName>
    </recommendedName>
</protein>
<evidence type="ECO:0000313" key="3">
    <source>
        <dbReference type="Proteomes" id="UP000738325"/>
    </source>
</evidence>
<evidence type="ECO:0000256" key="1">
    <source>
        <dbReference type="SAM" id="MobiDB-lite"/>
    </source>
</evidence>
<dbReference type="OrthoDB" id="2013972at2759"/>
<dbReference type="Proteomes" id="UP000738325">
    <property type="component" value="Unassembled WGS sequence"/>
</dbReference>
<reference evidence="2" key="1">
    <citation type="journal article" date="2020" name="Fungal Divers.">
        <title>Resolving the Mortierellaceae phylogeny through synthesis of multi-gene phylogenetics and phylogenomics.</title>
        <authorList>
            <person name="Vandepol N."/>
            <person name="Liber J."/>
            <person name="Desiro A."/>
            <person name="Na H."/>
            <person name="Kennedy M."/>
            <person name="Barry K."/>
            <person name="Grigoriev I.V."/>
            <person name="Miller A.N."/>
            <person name="O'Donnell K."/>
            <person name="Stajich J.E."/>
            <person name="Bonito G."/>
        </authorList>
    </citation>
    <scope>NUCLEOTIDE SEQUENCE</scope>
    <source>
        <strain evidence="2">REB-010B</strain>
    </source>
</reference>
<feature type="compositionally biased region" description="Low complexity" evidence="1">
    <location>
        <begin position="203"/>
        <end position="214"/>
    </location>
</feature>
<dbReference type="InterPro" id="IPR029063">
    <property type="entry name" value="SAM-dependent_MTases_sf"/>
</dbReference>
<dbReference type="AlphaFoldDB" id="A0A9P6R741"/>
<dbReference type="EMBL" id="JAAAIP010000723">
    <property type="protein sequence ID" value="KAG0313335.1"/>
    <property type="molecule type" value="Genomic_DNA"/>
</dbReference>
<dbReference type="Gene3D" id="3.40.50.150">
    <property type="entry name" value="Vaccinia Virus protein VP39"/>
    <property type="match status" value="1"/>
</dbReference>